<dbReference type="Pfam" id="PF00253">
    <property type="entry name" value="Ribosomal_S14"/>
    <property type="match status" value="1"/>
</dbReference>
<evidence type="ECO:0000256" key="2">
    <source>
        <dbReference type="ARBA" id="ARBA00023274"/>
    </source>
</evidence>
<organism evidence="3 4">
    <name type="scientific">Halovenus salina</name>
    <dbReference type="NCBI Taxonomy" id="1510225"/>
    <lineage>
        <taxon>Archaea</taxon>
        <taxon>Methanobacteriati</taxon>
        <taxon>Methanobacteriota</taxon>
        <taxon>Stenosarchaea group</taxon>
        <taxon>Halobacteria</taxon>
        <taxon>Halobacteriales</taxon>
        <taxon>Haloarculaceae</taxon>
        <taxon>Halovenus</taxon>
    </lineage>
</organism>
<dbReference type="InterPro" id="IPR039744">
    <property type="entry name" value="RIbosomal_uS14_euk_arc"/>
</dbReference>
<dbReference type="NCBIfam" id="NF004424">
    <property type="entry name" value="PRK05766.1"/>
    <property type="match status" value="1"/>
</dbReference>
<dbReference type="GO" id="GO:1990904">
    <property type="term" value="C:ribonucleoprotein complex"/>
    <property type="evidence" value="ECO:0007669"/>
    <property type="project" value="UniProtKB-KW"/>
</dbReference>
<dbReference type="Proteomes" id="UP001596445">
    <property type="component" value="Unassembled WGS sequence"/>
</dbReference>
<dbReference type="PANTHER" id="PTHR12010">
    <property type="entry name" value="40S RIBOSOMAL PROTEIN S29"/>
    <property type="match status" value="1"/>
</dbReference>
<accession>A0ABD5VXA7</accession>
<dbReference type="EMBL" id="JBHSZI010000001">
    <property type="protein sequence ID" value="MFC7057898.1"/>
    <property type="molecule type" value="Genomic_DNA"/>
</dbReference>
<comment type="caution">
    <text evidence="3">The sequence shown here is derived from an EMBL/GenBank/DDBJ whole genome shotgun (WGS) entry which is preliminary data.</text>
</comment>
<evidence type="ECO:0000313" key="4">
    <source>
        <dbReference type="Proteomes" id="UP001596445"/>
    </source>
</evidence>
<evidence type="ECO:0000256" key="1">
    <source>
        <dbReference type="ARBA" id="ARBA00022980"/>
    </source>
</evidence>
<dbReference type="AlphaFoldDB" id="A0ABD5VXA7"/>
<dbReference type="InterPro" id="IPR043140">
    <property type="entry name" value="Ribosomal_uS14_sf"/>
</dbReference>
<keyword evidence="2" id="KW-0687">Ribonucleoprotein</keyword>
<dbReference type="PANTHER" id="PTHR12010:SF2">
    <property type="entry name" value="40S RIBOSOMAL PROTEIN S29"/>
    <property type="match status" value="1"/>
</dbReference>
<dbReference type="InterPro" id="IPR001209">
    <property type="entry name" value="Ribosomal_uS14"/>
</dbReference>
<proteinExistence type="predicted"/>
<dbReference type="GeneID" id="76629841"/>
<keyword evidence="4" id="KW-1185">Reference proteome</keyword>
<sequence length="53" mass="6318">MSDEENTDGQDERERRVCLDTGREQGLVGKYDIWLCRQSFREKARDIGFKKHD</sequence>
<name>A0ABD5VXA7_9EURY</name>
<reference evidence="3 4" key="1">
    <citation type="journal article" date="2019" name="Int. J. Syst. Evol. Microbiol.">
        <title>The Global Catalogue of Microorganisms (GCM) 10K type strain sequencing project: providing services to taxonomists for standard genome sequencing and annotation.</title>
        <authorList>
            <consortium name="The Broad Institute Genomics Platform"/>
            <consortium name="The Broad Institute Genome Sequencing Center for Infectious Disease"/>
            <person name="Wu L."/>
            <person name="Ma J."/>
        </authorList>
    </citation>
    <scope>NUCLEOTIDE SEQUENCE [LARGE SCALE GENOMIC DNA]</scope>
    <source>
        <strain evidence="3 4">JCM 30072</strain>
    </source>
</reference>
<protein>
    <submittedName>
        <fullName evidence="3">30S ribosomal protein S14</fullName>
    </submittedName>
</protein>
<dbReference type="RefSeq" id="WP_267163701.1">
    <property type="nucleotide sequence ID" value="NZ_CP112972.1"/>
</dbReference>
<gene>
    <name evidence="3" type="ORF">ACFQQG_06605</name>
</gene>
<dbReference type="GO" id="GO:0005840">
    <property type="term" value="C:ribosome"/>
    <property type="evidence" value="ECO:0007669"/>
    <property type="project" value="UniProtKB-KW"/>
</dbReference>
<evidence type="ECO:0000313" key="3">
    <source>
        <dbReference type="EMBL" id="MFC7057898.1"/>
    </source>
</evidence>
<keyword evidence="1 3" id="KW-0689">Ribosomal protein</keyword>
<dbReference type="Gene3D" id="4.10.830.10">
    <property type="entry name" value="30s Ribosomal Protein S14, Chain N"/>
    <property type="match status" value="1"/>
</dbReference>